<protein>
    <submittedName>
        <fullName evidence="1">Uncharacterized protein</fullName>
    </submittedName>
</protein>
<sequence>MQCWINHSYIVDMLSKQDEAVTPSYVDDDDAEQIVTDIIQQEPVETTPQSKRLREHFSLQARSSRK</sequence>
<proteinExistence type="predicted"/>
<gene>
    <name evidence="1" type="ORF">L2E82_47961</name>
</gene>
<evidence type="ECO:0000313" key="1">
    <source>
        <dbReference type="EMBL" id="KAI3689988.1"/>
    </source>
</evidence>
<dbReference type="Proteomes" id="UP001055811">
    <property type="component" value="Linkage Group LG09"/>
</dbReference>
<name>A0ACB8YY10_CICIN</name>
<dbReference type="EMBL" id="CM042017">
    <property type="protein sequence ID" value="KAI3689988.1"/>
    <property type="molecule type" value="Genomic_DNA"/>
</dbReference>
<comment type="caution">
    <text evidence="1">The sequence shown here is derived from an EMBL/GenBank/DDBJ whole genome shotgun (WGS) entry which is preliminary data.</text>
</comment>
<reference evidence="1 2" key="2">
    <citation type="journal article" date="2022" name="Mol. Ecol. Resour.">
        <title>The genomes of chicory, endive, great burdock and yacon provide insights into Asteraceae paleo-polyploidization history and plant inulin production.</title>
        <authorList>
            <person name="Fan W."/>
            <person name="Wang S."/>
            <person name="Wang H."/>
            <person name="Wang A."/>
            <person name="Jiang F."/>
            <person name="Liu H."/>
            <person name="Zhao H."/>
            <person name="Xu D."/>
            <person name="Zhang Y."/>
        </authorList>
    </citation>
    <scope>NUCLEOTIDE SEQUENCE [LARGE SCALE GENOMIC DNA]</scope>
    <source>
        <strain evidence="2">cv. Punajuju</strain>
        <tissue evidence="1">Leaves</tissue>
    </source>
</reference>
<keyword evidence="2" id="KW-1185">Reference proteome</keyword>
<accession>A0ACB8YY10</accession>
<organism evidence="1 2">
    <name type="scientific">Cichorium intybus</name>
    <name type="common">Chicory</name>
    <dbReference type="NCBI Taxonomy" id="13427"/>
    <lineage>
        <taxon>Eukaryota</taxon>
        <taxon>Viridiplantae</taxon>
        <taxon>Streptophyta</taxon>
        <taxon>Embryophyta</taxon>
        <taxon>Tracheophyta</taxon>
        <taxon>Spermatophyta</taxon>
        <taxon>Magnoliopsida</taxon>
        <taxon>eudicotyledons</taxon>
        <taxon>Gunneridae</taxon>
        <taxon>Pentapetalae</taxon>
        <taxon>asterids</taxon>
        <taxon>campanulids</taxon>
        <taxon>Asterales</taxon>
        <taxon>Asteraceae</taxon>
        <taxon>Cichorioideae</taxon>
        <taxon>Cichorieae</taxon>
        <taxon>Cichoriinae</taxon>
        <taxon>Cichorium</taxon>
    </lineage>
</organism>
<evidence type="ECO:0000313" key="2">
    <source>
        <dbReference type="Proteomes" id="UP001055811"/>
    </source>
</evidence>
<reference evidence="2" key="1">
    <citation type="journal article" date="2022" name="Mol. Ecol. Resour.">
        <title>The genomes of chicory, endive, great burdock and yacon provide insights into Asteraceae palaeo-polyploidization history and plant inulin production.</title>
        <authorList>
            <person name="Fan W."/>
            <person name="Wang S."/>
            <person name="Wang H."/>
            <person name="Wang A."/>
            <person name="Jiang F."/>
            <person name="Liu H."/>
            <person name="Zhao H."/>
            <person name="Xu D."/>
            <person name="Zhang Y."/>
        </authorList>
    </citation>
    <scope>NUCLEOTIDE SEQUENCE [LARGE SCALE GENOMIC DNA]</scope>
    <source>
        <strain evidence="2">cv. Punajuju</strain>
    </source>
</reference>